<keyword evidence="1" id="KW-1133">Transmembrane helix</keyword>
<protein>
    <recommendedName>
        <fullName evidence="4">Flp family type IVb pilin</fullName>
    </recommendedName>
</protein>
<dbReference type="Proteomes" id="UP000326178">
    <property type="component" value="Chromosome"/>
</dbReference>
<evidence type="ECO:0008006" key="4">
    <source>
        <dbReference type="Google" id="ProtNLM"/>
    </source>
</evidence>
<dbReference type="RefSeq" id="WP_150487938.1">
    <property type="nucleotide sequence ID" value="NZ_BMUV01000001.1"/>
</dbReference>
<evidence type="ECO:0000313" key="3">
    <source>
        <dbReference type="Proteomes" id="UP000326178"/>
    </source>
</evidence>
<dbReference type="KEGG" id="snk:CP967_11825"/>
<dbReference type="AlphaFoldDB" id="A0A5J6FCF2"/>
<organism evidence="2 3">
    <name type="scientific">Streptomyces nitrosporeus</name>
    <dbReference type="NCBI Taxonomy" id="28894"/>
    <lineage>
        <taxon>Bacteria</taxon>
        <taxon>Bacillati</taxon>
        <taxon>Actinomycetota</taxon>
        <taxon>Actinomycetes</taxon>
        <taxon>Kitasatosporales</taxon>
        <taxon>Streptomycetaceae</taxon>
        <taxon>Streptomyces</taxon>
    </lineage>
</organism>
<reference evidence="2 3" key="1">
    <citation type="submission" date="2017-09" db="EMBL/GenBank/DDBJ databases">
        <authorList>
            <person name="Lee N."/>
            <person name="Cho B.-K."/>
        </authorList>
    </citation>
    <scope>NUCLEOTIDE SEQUENCE [LARGE SCALE GENOMIC DNA]</scope>
    <source>
        <strain evidence="2 3">ATCC 12769</strain>
    </source>
</reference>
<sequence>MSNNVMLKAAVDTQLAVRGWRNTVVSRMTGRERSKGQTAFEYLGIILVVVAIIGGIVASGIGGAIQGKITEQIDNIKAG</sequence>
<proteinExistence type="predicted"/>
<gene>
    <name evidence="2" type="ORF">CP967_11825</name>
</gene>
<name>A0A5J6FCF2_9ACTN</name>
<keyword evidence="1" id="KW-0812">Transmembrane</keyword>
<dbReference type="EMBL" id="CP023702">
    <property type="protein sequence ID" value="QEU72590.1"/>
    <property type="molecule type" value="Genomic_DNA"/>
</dbReference>
<dbReference type="OrthoDB" id="4323722at2"/>
<evidence type="ECO:0000313" key="2">
    <source>
        <dbReference type="EMBL" id="QEU72590.1"/>
    </source>
</evidence>
<keyword evidence="1" id="KW-0472">Membrane</keyword>
<keyword evidence="3" id="KW-1185">Reference proteome</keyword>
<accession>A0A5J6FCF2</accession>
<evidence type="ECO:0000256" key="1">
    <source>
        <dbReference type="SAM" id="Phobius"/>
    </source>
</evidence>
<feature type="transmembrane region" description="Helical" evidence="1">
    <location>
        <begin position="42"/>
        <end position="65"/>
    </location>
</feature>